<feature type="compositionally biased region" description="Gly residues" evidence="6">
    <location>
        <begin position="359"/>
        <end position="374"/>
    </location>
</feature>
<keyword evidence="3 7" id="KW-0812">Transmembrane</keyword>
<organism evidence="8 9">
    <name type="scientific">Triparma columacea</name>
    <dbReference type="NCBI Taxonomy" id="722753"/>
    <lineage>
        <taxon>Eukaryota</taxon>
        <taxon>Sar</taxon>
        <taxon>Stramenopiles</taxon>
        <taxon>Ochrophyta</taxon>
        <taxon>Bolidophyceae</taxon>
        <taxon>Parmales</taxon>
        <taxon>Triparmaceae</taxon>
        <taxon>Triparma</taxon>
    </lineage>
</organism>
<reference evidence="9" key="1">
    <citation type="journal article" date="2023" name="Commun. Biol.">
        <title>Genome analysis of Parmales, the sister group of diatoms, reveals the evolutionary specialization of diatoms from phago-mixotrophs to photoautotrophs.</title>
        <authorList>
            <person name="Ban H."/>
            <person name="Sato S."/>
            <person name="Yoshikawa S."/>
            <person name="Yamada K."/>
            <person name="Nakamura Y."/>
            <person name="Ichinomiya M."/>
            <person name="Sato N."/>
            <person name="Blanc-Mathieu R."/>
            <person name="Endo H."/>
            <person name="Kuwata A."/>
            <person name="Ogata H."/>
        </authorList>
    </citation>
    <scope>NUCLEOTIDE SEQUENCE [LARGE SCALE GENOMIC DNA]</scope>
</reference>
<feature type="region of interest" description="Disordered" evidence="6">
    <location>
        <begin position="1"/>
        <end position="30"/>
    </location>
</feature>
<dbReference type="Pfam" id="PF08449">
    <property type="entry name" value="UAA"/>
    <property type="match status" value="1"/>
</dbReference>
<dbReference type="Proteomes" id="UP001165065">
    <property type="component" value="Unassembled WGS sequence"/>
</dbReference>
<feature type="transmembrane region" description="Helical" evidence="7">
    <location>
        <begin position="272"/>
        <end position="289"/>
    </location>
</feature>
<keyword evidence="2" id="KW-0813">Transport</keyword>
<keyword evidence="5 7" id="KW-0472">Membrane</keyword>
<dbReference type="OrthoDB" id="1601at2759"/>
<feature type="transmembrane region" description="Helical" evidence="7">
    <location>
        <begin position="38"/>
        <end position="55"/>
    </location>
</feature>
<feature type="transmembrane region" description="Helical" evidence="7">
    <location>
        <begin position="234"/>
        <end position="252"/>
    </location>
</feature>
<dbReference type="GO" id="GO:0000139">
    <property type="term" value="C:Golgi membrane"/>
    <property type="evidence" value="ECO:0007669"/>
    <property type="project" value="TreeGrafter"/>
</dbReference>
<evidence type="ECO:0000256" key="1">
    <source>
        <dbReference type="ARBA" id="ARBA00004141"/>
    </source>
</evidence>
<dbReference type="GO" id="GO:0046964">
    <property type="term" value="F:3'-phosphoadenosine 5'-phosphosulfate transmembrane transporter activity"/>
    <property type="evidence" value="ECO:0007669"/>
    <property type="project" value="TreeGrafter"/>
</dbReference>
<feature type="transmembrane region" description="Helical" evidence="7">
    <location>
        <begin position="172"/>
        <end position="190"/>
    </location>
</feature>
<proteinExistence type="predicted"/>
<feature type="transmembrane region" description="Helical" evidence="7">
    <location>
        <begin position="324"/>
        <end position="343"/>
    </location>
</feature>
<sequence>MVSSVFSVFSLEKEKEPRSEEKDEDKNEDINKNDTHTLVLYALAVFFFFGLHNLLQEAIMKYPGFKWGLMLGYLEVLGVTVFTHIERKIVSNTTTSNTTTTSSSSTPKPQPPKRVASLKSYGLLTFLLMSSSSLSNTSLNYINYPTKVIFRSCKLLPTMALAVLINAKTFTTLEYTCALSICVGLVIYAFSDSQDPATFSPHGVLLVCLSVLADAALPNAQERLFKLGASRSEVTYYTNVLVLTAMTVAAGGGGDLKATVFFCWDNPGVGPYLIGYTVVSYLAVTAHMMTIKRFEAVTAVLVGTGRKAVTIFVSFLVFPKPMGWGHVVGTALVLGGITGNGLGKGKRKGKGKYYDKGKGGGGIGKRGRSGSGGV</sequence>
<dbReference type="InterPro" id="IPR013657">
    <property type="entry name" value="SCL35B1-4/HUT1"/>
</dbReference>
<evidence type="ECO:0000313" key="8">
    <source>
        <dbReference type="EMBL" id="GMI45274.1"/>
    </source>
</evidence>
<dbReference type="SUPFAM" id="SSF103481">
    <property type="entry name" value="Multidrug resistance efflux transporter EmrE"/>
    <property type="match status" value="1"/>
</dbReference>
<keyword evidence="9" id="KW-1185">Reference proteome</keyword>
<evidence type="ECO:0000256" key="5">
    <source>
        <dbReference type="ARBA" id="ARBA00023136"/>
    </source>
</evidence>
<evidence type="ECO:0000256" key="6">
    <source>
        <dbReference type="SAM" id="MobiDB-lite"/>
    </source>
</evidence>
<dbReference type="EMBL" id="BRYA01000241">
    <property type="protein sequence ID" value="GMI45274.1"/>
    <property type="molecule type" value="Genomic_DNA"/>
</dbReference>
<evidence type="ECO:0000313" key="9">
    <source>
        <dbReference type="Proteomes" id="UP001165065"/>
    </source>
</evidence>
<gene>
    <name evidence="8" type="ORF">TrCOL_g2690</name>
</gene>
<protein>
    <submittedName>
        <fullName evidence="8">Uncharacterized protein</fullName>
    </submittedName>
</protein>
<evidence type="ECO:0000256" key="3">
    <source>
        <dbReference type="ARBA" id="ARBA00022692"/>
    </source>
</evidence>
<dbReference type="PANTHER" id="PTHR10778:SF8">
    <property type="entry name" value="ADENOSINE 3'-PHOSPHO 5'-PHOSPHOSULFATE TRANSPORTER 2"/>
    <property type="match status" value="1"/>
</dbReference>
<comment type="subcellular location">
    <subcellularLocation>
        <location evidence="1">Membrane</location>
        <topology evidence="1">Multi-pass membrane protein</topology>
    </subcellularLocation>
</comment>
<feature type="compositionally biased region" description="Basic and acidic residues" evidence="6">
    <location>
        <begin position="11"/>
        <end position="30"/>
    </location>
</feature>
<dbReference type="InterPro" id="IPR037185">
    <property type="entry name" value="EmrE-like"/>
</dbReference>
<dbReference type="PANTHER" id="PTHR10778">
    <property type="entry name" value="SOLUTE CARRIER FAMILY 35 MEMBER B"/>
    <property type="match status" value="1"/>
</dbReference>
<feature type="region of interest" description="Disordered" evidence="6">
    <location>
        <begin position="342"/>
        <end position="374"/>
    </location>
</feature>
<comment type="caution">
    <text evidence="8">The sequence shown here is derived from an EMBL/GenBank/DDBJ whole genome shotgun (WGS) entry which is preliminary data.</text>
</comment>
<evidence type="ECO:0000256" key="2">
    <source>
        <dbReference type="ARBA" id="ARBA00022448"/>
    </source>
</evidence>
<feature type="compositionally biased region" description="Low complexity" evidence="6">
    <location>
        <begin position="94"/>
        <end position="106"/>
    </location>
</feature>
<feature type="region of interest" description="Disordered" evidence="6">
    <location>
        <begin position="94"/>
        <end position="114"/>
    </location>
</feature>
<accession>A0A9W7GI13</accession>
<dbReference type="AlphaFoldDB" id="A0A9W7GI13"/>
<name>A0A9W7GI13_9STRA</name>
<dbReference type="GO" id="GO:0005789">
    <property type="term" value="C:endoplasmic reticulum membrane"/>
    <property type="evidence" value="ECO:0007669"/>
    <property type="project" value="TreeGrafter"/>
</dbReference>
<evidence type="ECO:0000256" key="4">
    <source>
        <dbReference type="ARBA" id="ARBA00022989"/>
    </source>
</evidence>
<evidence type="ECO:0000256" key="7">
    <source>
        <dbReference type="SAM" id="Phobius"/>
    </source>
</evidence>
<keyword evidence="4 7" id="KW-1133">Transmembrane helix</keyword>